<evidence type="ECO:0000256" key="1">
    <source>
        <dbReference type="SAM" id="SignalP"/>
    </source>
</evidence>
<evidence type="ECO:0008006" key="4">
    <source>
        <dbReference type="Google" id="ProtNLM"/>
    </source>
</evidence>
<feature type="signal peptide" evidence="1">
    <location>
        <begin position="1"/>
        <end position="31"/>
    </location>
</feature>
<dbReference type="STRING" id="402600.SAMN05216188_1353"/>
<dbReference type="OrthoDB" id="3206454at2"/>
<protein>
    <recommendedName>
        <fullName evidence="4">Streptogrisin C</fullName>
    </recommendedName>
</protein>
<keyword evidence="3" id="KW-1185">Reference proteome</keyword>
<accession>A0A1H9WHZ4</accession>
<dbReference type="EMBL" id="FOFR01000035">
    <property type="protein sequence ID" value="SES33546.1"/>
    <property type="molecule type" value="Genomic_DNA"/>
</dbReference>
<dbReference type="InterPro" id="IPR009003">
    <property type="entry name" value="Peptidase_S1_PA"/>
</dbReference>
<evidence type="ECO:0000313" key="2">
    <source>
        <dbReference type="EMBL" id="SES33546.1"/>
    </source>
</evidence>
<sequence length="381" mass="39314">MKKTRRTTSLTAAVLCAAAVVIAPVGPGAHAESGASAAVDRSRAQRPLVEAAEAIRAEVEKTASPGYAGIVLGEHRVTVWWKGAVPKAVAAVVDRQSRRVPVEVAAAAHSQAELAAAAARIEAWLDANPDSGFHGVKSPGDGSGLVLAAHPTAGVRASASLTALTGQVDVQLSVRHEEPMREVSRQDDSAPWWGGARTWNQTASTLCTSGFGMRDAANRRYLLTAEHCGQVGHRIADGKGEFIGSVSAGHDDHDIGLIPANSENRMYTGGGDSNTGAAVVGWGHVFVGQYLCQSGVTSAAETGGPVCNLKVIFFWQDREDLVEAEQVQGQTAARGGDSGGSVYSSAPGGVVANGTVTRAGGARLGFQDFATASRDFGVTIP</sequence>
<dbReference type="Gene3D" id="2.40.10.10">
    <property type="entry name" value="Trypsin-like serine proteases"/>
    <property type="match status" value="2"/>
</dbReference>
<dbReference type="PROSITE" id="PS00135">
    <property type="entry name" value="TRYPSIN_SER"/>
    <property type="match status" value="1"/>
</dbReference>
<evidence type="ECO:0000313" key="3">
    <source>
        <dbReference type="Proteomes" id="UP000199352"/>
    </source>
</evidence>
<keyword evidence="1" id="KW-0732">Signal</keyword>
<dbReference type="Proteomes" id="UP000199352">
    <property type="component" value="Unassembled WGS sequence"/>
</dbReference>
<gene>
    <name evidence="2" type="ORF">SAMN05216188_1353</name>
</gene>
<dbReference type="SUPFAM" id="SSF50494">
    <property type="entry name" value="Trypsin-like serine proteases"/>
    <property type="match status" value="1"/>
</dbReference>
<proteinExistence type="predicted"/>
<dbReference type="RefSeq" id="WP_089961798.1">
    <property type="nucleotide sequence ID" value="NZ_FOFR01000035.1"/>
</dbReference>
<dbReference type="InterPro" id="IPR043504">
    <property type="entry name" value="Peptidase_S1_PA_chymotrypsin"/>
</dbReference>
<dbReference type="AlphaFoldDB" id="A0A1H9WHZ4"/>
<dbReference type="InterPro" id="IPR033116">
    <property type="entry name" value="TRYPSIN_SER"/>
</dbReference>
<name>A0A1H9WHZ4_9PSEU</name>
<feature type="chain" id="PRO_5011657814" description="Streptogrisin C" evidence="1">
    <location>
        <begin position="32"/>
        <end position="381"/>
    </location>
</feature>
<organism evidence="2 3">
    <name type="scientific">Lentzea xinjiangensis</name>
    <dbReference type="NCBI Taxonomy" id="402600"/>
    <lineage>
        <taxon>Bacteria</taxon>
        <taxon>Bacillati</taxon>
        <taxon>Actinomycetota</taxon>
        <taxon>Actinomycetes</taxon>
        <taxon>Pseudonocardiales</taxon>
        <taxon>Pseudonocardiaceae</taxon>
        <taxon>Lentzea</taxon>
    </lineage>
</organism>
<reference evidence="3" key="1">
    <citation type="submission" date="2016-10" db="EMBL/GenBank/DDBJ databases">
        <authorList>
            <person name="Varghese N."/>
            <person name="Submissions S."/>
        </authorList>
    </citation>
    <scope>NUCLEOTIDE SEQUENCE [LARGE SCALE GENOMIC DNA]</scope>
    <source>
        <strain evidence="3">CGMCC 4.3525</strain>
    </source>
</reference>